<dbReference type="GO" id="GO:0003682">
    <property type="term" value="F:chromatin binding"/>
    <property type="evidence" value="ECO:0007669"/>
    <property type="project" value="TreeGrafter"/>
</dbReference>
<name>B0DVW1_LACBS</name>
<feature type="domain" description="SET" evidence="7">
    <location>
        <begin position="552"/>
        <end position="657"/>
    </location>
</feature>
<feature type="compositionally biased region" description="Basic residues" evidence="6">
    <location>
        <begin position="124"/>
        <end position="134"/>
    </location>
</feature>
<sequence>MQNTAPSEPHHHNPQRLWQSLLRKVSTFFGGKNLAPGLYLYFLSLFGANTESPMNSSIPQGENSDVDSLAETADLVCRVSETVSSEFYAWDINYCQKTLHSLLVKAPASPRCLTKETGGTHAQTARKGKGRSRPKRADEEVENFDITDGPEGCTSTIVPVEVVKLDEALRPYPSYETCTPLTRSICVGDDPHLMPFMPFSDDPEFDYMSYNEQYKFFLWQIPNRDPDCAYLLHLHRHLARINFFTTEVEVIVVEIARRLHSEHQLSLEAIDQVAVLPLQLDRLVGVSRRRDYPKWLDFEQATSLPYHSPFSTASEHPHGQLPNLLQYFCNNSSCLVGYCTIHNEEIPMPNLIPPSVRNNALIASVEKPCGSLCFVLGGVSSSIPSVWTESEMQTLRILMDYSPDILPCDAAIICRKPCREVFKHRQDPPKTKKSIGKAKPITGTIDHDAKTFVPDYPCSHPGPCDGRADCACFHNKAHCEVACRCDLSCPRRRRGCHCKKDVTGKLCYSARCPCYRAHRECDPVLCVDCDARCGDTASAACQNVSLQQGRFKRTEVRQSRWGLGLFLVEPAEKNDLISEYTGELILDPTRESREIVATHRNRNYVFELNSAFSLDSGGAGNETRYINHQTGELANCTAKIRLVNGEHRIGIYACELQ</sequence>
<dbReference type="GO" id="GO:0046976">
    <property type="term" value="F:histone H3K27 methyltransferase activity"/>
    <property type="evidence" value="ECO:0007669"/>
    <property type="project" value="TreeGrafter"/>
</dbReference>
<evidence type="ECO:0000256" key="6">
    <source>
        <dbReference type="SAM" id="MobiDB-lite"/>
    </source>
</evidence>
<evidence type="ECO:0000313" key="10">
    <source>
        <dbReference type="Proteomes" id="UP000001194"/>
    </source>
</evidence>
<dbReference type="GO" id="GO:0032259">
    <property type="term" value="P:methylation"/>
    <property type="evidence" value="ECO:0007669"/>
    <property type="project" value="UniProtKB-KW"/>
</dbReference>
<dbReference type="STRING" id="486041.B0DVW1"/>
<protein>
    <submittedName>
        <fullName evidence="9">SET domain-containing protein</fullName>
    </submittedName>
</protein>
<dbReference type="SUPFAM" id="SSF82199">
    <property type="entry name" value="SET domain"/>
    <property type="match status" value="1"/>
</dbReference>
<dbReference type="InterPro" id="IPR046341">
    <property type="entry name" value="SET_dom_sf"/>
</dbReference>
<feature type="domain" description="CXC" evidence="8">
    <location>
        <begin position="438"/>
        <end position="545"/>
    </location>
</feature>
<evidence type="ECO:0000256" key="1">
    <source>
        <dbReference type="ARBA" id="ARBA00022603"/>
    </source>
</evidence>
<dbReference type="GO" id="GO:0035098">
    <property type="term" value="C:ESC/E(Z) complex"/>
    <property type="evidence" value="ECO:0007669"/>
    <property type="project" value="TreeGrafter"/>
</dbReference>
<dbReference type="InterPro" id="IPR001214">
    <property type="entry name" value="SET_dom"/>
</dbReference>
<dbReference type="InterPro" id="IPR033467">
    <property type="entry name" value="Tesmin/TSO1-like_CXC"/>
</dbReference>
<dbReference type="Proteomes" id="UP000001194">
    <property type="component" value="Unassembled WGS sequence"/>
</dbReference>
<evidence type="ECO:0000256" key="4">
    <source>
        <dbReference type="ARBA" id="ARBA00023015"/>
    </source>
</evidence>
<dbReference type="PROSITE" id="PS50280">
    <property type="entry name" value="SET"/>
    <property type="match status" value="1"/>
</dbReference>
<evidence type="ECO:0000259" key="7">
    <source>
        <dbReference type="PROSITE" id="PS50280"/>
    </source>
</evidence>
<evidence type="ECO:0000256" key="2">
    <source>
        <dbReference type="ARBA" id="ARBA00022679"/>
    </source>
</evidence>
<organism evidence="10">
    <name type="scientific">Laccaria bicolor (strain S238N-H82 / ATCC MYA-4686)</name>
    <name type="common">Bicoloured deceiver</name>
    <name type="synonym">Laccaria laccata var. bicolor</name>
    <dbReference type="NCBI Taxonomy" id="486041"/>
    <lineage>
        <taxon>Eukaryota</taxon>
        <taxon>Fungi</taxon>
        <taxon>Dikarya</taxon>
        <taxon>Basidiomycota</taxon>
        <taxon>Agaricomycotina</taxon>
        <taxon>Agaricomycetes</taxon>
        <taxon>Agaricomycetidae</taxon>
        <taxon>Agaricales</taxon>
        <taxon>Agaricineae</taxon>
        <taxon>Hydnangiaceae</taxon>
        <taxon>Laccaria</taxon>
    </lineage>
</organism>
<dbReference type="RefSeq" id="XP_001888078.1">
    <property type="nucleotide sequence ID" value="XM_001888043.1"/>
</dbReference>
<dbReference type="InterPro" id="IPR026489">
    <property type="entry name" value="CXC_dom"/>
</dbReference>
<dbReference type="HOGENOM" id="CLU_029951_0_0_1"/>
<evidence type="ECO:0000313" key="9">
    <source>
        <dbReference type="EMBL" id="EDR01202.1"/>
    </source>
</evidence>
<keyword evidence="5" id="KW-0804">Transcription</keyword>
<dbReference type="OrthoDB" id="6141102at2759"/>
<dbReference type="InterPro" id="IPR045318">
    <property type="entry name" value="EZH1/2-like"/>
</dbReference>
<keyword evidence="10" id="KW-1185">Reference proteome</keyword>
<dbReference type="Pfam" id="PF00856">
    <property type="entry name" value="SET"/>
    <property type="match status" value="1"/>
</dbReference>
<dbReference type="EMBL" id="DS547141">
    <property type="protein sequence ID" value="EDR01202.1"/>
    <property type="molecule type" value="Genomic_DNA"/>
</dbReference>
<keyword evidence="4" id="KW-0805">Transcription regulation</keyword>
<proteinExistence type="predicted"/>
<keyword evidence="1" id="KW-0489">Methyltransferase</keyword>
<dbReference type="GO" id="GO:0031507">
    <property type="term" value="P:heterochromatin formation"/>
    <property type="evidence" value="ECO:0007669"/>
    <property type="project" value="TreeGrafter"/>
</dbReference>
<dbReference type="KEGG" id="lbc:LACBIDRAFT_312288"/>
<dbReference type="AlphaFoldDB" id="B0DVW1"/>
<dbReference type="PANTHER" id="PTHR45747">
    <property type="entry name" value="HISTONE-LYSINE N-METHYLTRANSFERASE E(Z)"/>
    <property type="match status" value="1"/>
</dbReference>
<dbReference type="InParanoid" id="B0DVW1"/>
<reference evidence="9 10" key="1">
    <citation type="journal article" date="2008" name="Nature">
        <title>The genome of Laccaria bicolor provides insights into mycorrhizal symbiosis.</title>
        <authorList>
            <person name="Martin F."/>
            <person name="Aerts A."/>
            <person name="Ahren D."/>
            <person name="Brun A."/>
            <person name="Danchin E.G.J."/>
            <person name="Duchaussoy F."/>
            <person name="Gibon J."/>
            <person name="Kohler A."/>
            <person name="Lindquist E."/>
            <person name="Pereda V."/>
            <person name="Salamov A."/>
            <person name="Shapiro H.J."/>
            <person name="Wuyts J."/>
            <person name="Blaudez D."/>
            <person name="Buee M."/>
            <person name="Brokstein P."/>
            <person name="Canbaeck B."/>
            <person name="Cohen D."/>
            <person name="Courty P.E."/>
            <person name="Coutinho P.M."/>
            <person name="Delaruelle C."/>
            <person name="Detter J.C."/>
            <person name="Deveau A."/>
            <person name="DiFazio S."/>
            <person name="Duplessis S."/>
            <person name="Fraissinet-Tachet L."/>
            <person name="Lucic E."/>
            <person name="Frey-Klett P."/>
            <person name="Fourrey C."/>
            <person name="Feussner I."/>
            <person name="Gay G."/>
            <person name="Grimwood J."/>
            <person name="Hoegger P.J."/>
            <person name="Jain P."/>
            <person name="Kilaru S."/>
            <person name="Labbe J."/>
            <person name="Lin Y.C."/>
            <person name="Legue V."/>
            <person name="Le Tacon F."/>
            <person name="Marmeisse R."/>
            <person name="Melayah D."/>
            <person name="Montanini B."/>
            <person name="Muratet M."/>
            <person name="Nehls U."/>
            <person name="Niculita-Hirzel H."/>
            <person name="Oudot-Le Secq M.P."/>
            <person name="Peter M."/>
            <person name="Quesneville H."/>
            <person name="Rajashekar B."/>
            <person name="Reich M."/>
            <person name="Rouhier N."/>
            <person name="Schmutz J."/>
            <person name="Yin T."/>
            <person name="Chalot M."/>
            <person name="Henrissat B."/>
            <person name="Kuees U."/>
            <person name="Lucas S."/>
            <person name="Van de Peer Y."/>
            <person name="Podila G.K."/>
            <person name="Polle A."/>
            <person name="Pukkila P.J."/>
            <person name="Richardson P.M."/>
            <person name="Rouze P."/>
            <person name="Sanders I.R."/>
            <person name="Stajich J.E."/>
            <person name="Tunlid A."/>
            <person name="Tuskan G."/>
            <person name="Grigoriev I.V."/>
        </authorList>
    </citation>
    <scope>NUCLEOTIDE SEQUENCE [LARGE SCALE GENOMIC DNA]</scope>
    <source>
        <strain evidence="10">S238N-H82 / ATCC MYA-4686</strain>
    </source>
</reference>
<dbReference type="PROSITE" id="PS51633">
    <property type="entry name" value="CXC"/>
    <property type="match status" value="1"/>
</dbReference>
<feature type="region of interest" description="Disordered" evidence="6">
    <location>
        <begin position="113"/>
        <end position="148"/>
    </location>
</feature>
<keyword evidence="3" id="KW-0949">S-adenosyl-L-methionine</keyword>
<evidence type="ECO:0000256" key="3">
    <source>
        <dbReference type="ARBA" id="ARBA00022691"/>
    </source>
</evidence>
<keyword evidence="2" id="KW-0808">Transferase</keyword>
<gene>
    <name evidence="9" type="primary">SDG16204</name>
    <name evidence="9" type="ORF">LACBIDRAFT_312288</name>
</gene>
<evidence type="ECO:0000256" key="5">
    <source>
        <dbReference type="ARBA" id="ARBA00023163"/>
    </source>
</evidence>
<evidence type="ECO:0000259" key="8">
    <source>
        <dbReference type="PROSITE" id="PS51633"/>
    </source>
</evidence>
<accession>B0DVW1</accession>
<dbReference type="PANTHER" id="PTHR45747:SF4">
    <property type="entry name" value="HISTONE-LYSINE N-METHYLTRANSFERASE E(Z)"/>
    <property type="match status" value="1"/>
</dbReference>
<dbReference type="GeneID" id="6083753"/>
<dbReference type="SMART" id="SM01114">
    <property type="entry name" value="CXC"/>
    <property type="match status" value="1"/>
</dbReference>
<dbReference type="Gene3D" id="2.170.270.10">
    <property type="entry name" value="SET domain"/>
    <property type="match status" value="1"/>
</dbReference>